<dbReference type="RefSeq" id="WP_112784659.1">
    <property type="nucleotide sequence ID" value="NZ_CP030041.1"/>
</dbReference>
<evidence type="ECO:0000313" key="8">
    <source>
        <dbReference type="EMBL" id="AWW31283.1"/>
    </source>
</evidence>
<dbReference type="KEGG" id="est:DN752_14755"/>
<organism evidence="8 9">
    <name type="scientific">Echinicola strongylocentroti</name>
    <dbReference type="NCBI Taxonomy" id="1795355"/>
    <lineage>
        <taxon>Bacteria</taxon>
        <taxon>Pseudomonadati</taxon>
        <taxon>Bacteroidota</taxon>
        <taxon>Cytophagia</taxon>
        <taxon>Cytophagales</taxon>
        <taxon>Cyclobacteriaceae</taxon>
        <taxon>Echinicola</taxon>
    </lineage>
</organism>
<feature type="domain" description="Glutamate/phenylalanine/leucine/valine/L-tryptophan dehydrogenase C-terminal" evidence="7">
    <location>
        <begin position="155"/>
        <end position="364"/>
    </location>
</feature>
<dbReference type="InterPro" id="IPR036291">
    <property type="entry name" value="NAD(P)-bd_dom_sf"/>
</dbReference>
<keyword evidence="2 6" id="KW-0560">Oxidoreductase</keyword>
<keyword evidence="5" id="KW-0547">Nucleotide-binding</keyword>
<dbReference type="PANTHER" id="PTHR42722">
    <property type="entry name" value="LEUCINE DEHYDROGENASE"/>
    <property type="match status" value="1"/>
</dbReference>
<evidence type="ECO:0000256" key="6">
    <source>
        <dbReference type="RuleBase" id="RU004417"/>
    </source>
</evidence>
<dbReference type="GO" id="GO:0006520">
    <property type="term" value="P:amino acid metabolic process"/>
    <property type="evidence" value="ECO:0007669"/>
    <property type="project" value="InterPro"/>
</dbReference>
<evidence type="ECO:0000256" key="2">
    <source>
        <dbReference type="ARBA" id="ARBA00023002"/>
    </source>
</evidence>
<feature type="active site" description="Proton donor/acceptor" evidence="4">
    <location>
        <position position="92"/>
    </location>
</feature>
<dbReference type="AlphaFoldDB" id="A0A2Z4ILL3"/>
<dbReference type="Pfam" id="PF02812">
    <property type="entry name" value="ELFV_dehydrog_N"/>
    <property type="match status" value="1"/>
</dbReference>
<evidence type="ECO:0000313" key="9">
    <source>
        <dbReference type="Proteomes" id="UP000248688"/>
    </source>
</evidence>
<dbReference type="InterPro" id="IPR046346">
    <property type="entry name" value="Aminoacid_DH-like_N_sf"/>
</dbReference>
<dbReference type="Proteomes" id="UP000248688">
    <property type="component" value="Chromosome"/>
</dbReference>
<dbReference type="OrthoDB" id="9803297at2"/>
<accession>A0A2Z4ILL3</accession>
<dbReference type="InterPro" id="IPR006097">
    <property type="entry name" value="Glu/Leu/Phe/Val/Trp_DH_dimer"/>
</dbReference>
<reference evidence="8 9" key="1">
    <citation type="submission" date="2018-06" db="EMBL/GenBank/DDBJ databases">
        <title>Echinicola strongylocentroti sp. nov., isolated from a sea urchin Strongylocentrotus intermedius.</title>
        <authorList>
            <person name="Bae S.S."/>
        </authorList>
    </citation>
    <scope>NUCLEOTIDE SEQUENCE [LARGE SCALE GENOMIC DNA]</scope>
    <source>
        <strain evidence="8 9">MEBiC08714</strain>
    </source>
</reference>
<keyword evidence="9" id="KW-1185">Reference proteome</keyword>
<dbReference type="PRINTS" id="PR00082">
    <property type="entry name" value="GLFDHDRGNASE"/>
</dbReference>
<gene>
    <name evidence="8" type="ORF">DN752_14755</name>
</gene>
<dbReference type="PROSITE" id="PS00074">
    <property type="entry name" value="GLFV_DEHYDROGENASE"/>
    <property type="match status" value="1"/>
</dbReference>
<dbReference type="InterPro" id="IPR033524">
    <property type="entry name" value="Glu/Leu/Phe/Val_DH_AS"/>
</dbReference>
<dbReference type="SMART" id="SM00839">
    <property type="entry name" value="ELFV_dehydrog"/>
    <property type="match status" value="1"/>
</dbReference>
<feature type="binding site" evidence="5">
    <location>
        <begin position="191"/>
        <end position="196"/>
    </location>
    <ligand>
        <name>NAD(+)</name>
        <dbReference type="ChEBI" id="CHEBI:57540"/>
    </ligand>
</feature>
<proteinExistence type="inferred from homology"/>
<evidence type="ECO:0000256" key="4">
    <source>
        <dbReference type="PIRSR" id="PIRSR000188-1"/>
    </source>
</evidence>
<dbReference type="PIRSF" id="PIRSF000188">
    <property type="entry name" value="Phe_leu_dh"/>
    <property type="match status" value="1"/>
</dbReference>
<dbReference type="InterPro" id="IPR016211">
    <property type="entry name" value="Glu/Phe/Leu/Val/Trp_DH_bac/arc"/>
</dbReference>
<dbReference type="Pfam" id="PF00208">
    <property type="entry name" value="ELFV_dehydrog"/>
    <property type="match status" value="2"/>
</dbReference>
<evidence type="ECO:0000256" key="1">
    <source>
        <dbReference type="ARBA" id="ARBA00006382"/>
    </source>
</evidence>
<dbReference type="FunFam" id="3.40.50.10860:FF:000010">
    <property type="entry name" value="Leucine dehydrogenase"/>
    <property type="match status" value="1"/>
</dbReference>
<comment type="similarity">
    <text evidence="1 6">Belongs to the Glu/Leu/Phe/Val dehydrogenases family.</text>
</comment>
<name>A0A2Z4ILL3_9BACT</name>
<dbReference type="InterPro" id="IPR006095">
    <property type="entry name" value="Glu/Leu/Phe/Val/Trp_DH"/>
</dbReference>
<protein>
    <submittedName>
        <fullName evidence="8">Leucine dehydrogenase</fullName>
    </submittedName>
</protein>
<dbReference type="CDD" id="cd01075">
    <property type="entry name" value="NAD_bind_Leu_Phe_Val_DH"/>
    <property type="match status" value="1"/>
</dbReference>
<dbReference type="GO" id="GO:0000166">
    <property type="term" value="F:nucleotide binding"/>
    <property type="evidence" value="ECO:0007669"/>
    <property type="project" value="UniProtKB-KW"/>
</dbReference>
<dbReference type="SUPFAM" id="SSF51735">
    <property type="entry name" value="NAD(P)-binding Rossmann-fold domains"/>
    <property type="match status" value="1"/>
</dbReference>
<dbReference type="GO" id="GO:0016639">
    <property type="term" value="F:oxidoreductase activity, acting on the CH-NH2 group of donors, NAD or NADP as acceptor"/>
    <property type="evidence" value="ECO:0007669"/>
    <property type="project" value="InterPro"/>
</dbReference>
<evidence type="ECO:0000256" key="5">
    <source>
        <dbReference type="PIRSR" id="PIRSR000188-2"/>
    </source>
</evidence>
<dbReference type="PANTHER" id="PTHR42722:SF1">
    <property type="entry name" value="VALINE DEHYDROGENASE"/>
    <property type="match status" value="1"/>
</dbReference>
<keyword evidence="3 5" id="KW-0520">NAD</keyword>
<dbReference type="Gene3D" id="3.40.50.720">
    <property type="entry name" value="NAD(P)-binding Rossmann-like Domain"/>
    <property type="match status" value="1"/>
</dbReference>
<dbReference type="InterPro" id="IPR006096">
    <property type="entry name" value="Glu/Leu/Phe/Val/Trp_DH_C"/>
</dbReference>
<dbReference type="Gene3D" id="3.40.50.10860">
    <property type="entry name" value="Leucine Dehydrogenase, chain A, domain 1"/>
    <property type="match status" value="1"/>
</dbReference>
<evidence type="ECO:0000259" key="7">
    <source>
        <dbReference type="SMART" id="SM00839"/>
    </source>
</evidence>
<dbReference type="SUPFAM" id="SSF53223">
    <property type="entry name" value="Aminoacid dehydrogenase-like, N-terminal domain"/>
    <property type="match status" value="1"/>
</dbReference>
<sequence length="366" mass="39811">MIEVKTEEKIKEASIYGQITSLGHEQLVICYDEPTGLKAIIGIHNTVLGPALGGTRMWNYTSEQEAITDVLRLSRGMTFKAAISGLNIGGGKAVIIGDPKLKNEAFLRRFGRFVESLGGRYITAEDVNMKTRDMEYIAMETSHVTGLPEINGGGGDPSPVTAYGAYLGMKASAKKAFGTDALKGKKVAVQGIGQVGRHLIDHLVKEGAEIYVTDIFEDRLREVGQATGATIVAPDEIYDVDMDIYAPCALGATVNDQTLKRLKCAVIAGAANNQLEDEQKHGQQLLERDIVYAPDFLINAGGLINVYAEYLGGYNREAAYQQAEKIYDTCLAILNKSEKENIPAQQAAIELAWNRIQSISKVKSSY</sequence>
<dbReference type="EMBL" id="CP030041">
    <property type="protein sequence ID" value="AWW31283.1"/>
    <property type="molecule type" value="Genomic_DNA"/>
</dbReference>
<evidence type="ECO:0000256" key="3">
    <source>
        <dbReference type="ARBA" id="ARBA00023027"/>
    </source>
</evidence>